<dbReference type="AlphaFoldDB" id="A0A0E9XSI9"/>
<organism evidence="1">
    <name type="scientific">Anguilla anguilla</name>
    <name type="common">European freshwater eel</name>
    <name type="synonym">Muraena anguilla</name>
    <dbReference type="NCBI Taxonomy" id="7936"/>
    <lineage>
        <taxon>Eukaryota</taxon>
        <taxon>Metazoa</taxon>
        <taxon>Chordata</taxon>
        <taxon>Craniata</taxon>
        <taxon>Vertebrata</taxon>
        <taxon>Euteleostomi</taxon>
        <taxon>Actinopterygii</taxon>
        <taxon>Neopterygii</taxon>
        <taxon>Teleostei</taxon>
        <taxon>Anguilliformes</taxon>
        <taxon>Anguillidae</taxon>
        <taxon>Anguilla</taxon>
    </lineage>
</organism>
<reference evidence="1" key="1">
    <citation type="submission" date="2014-11" db="EMBL/GenBank/DDBJ databases">
        <authorList>
            <person name="Amaro Gonzalez C."/>
        </authorList>
    </citation>
    <scope>NUCLEOTIDE SEQUENCE</scope>
</reference>
<evidence type="ECO:0000313" key="1">
    <source>
        <dbReference type="EMBL" id="JAI04659.1"/>
    </source>
</evidence>
<protein>
    <submittedName>
        <fullName evidence="1">Uncharacterized protein</fullName>
    </submittedName>
</protein>
<sequence>MPCKPGTKSLHILQIPGRYRLP</sequence>
<accession>A0A0E9XSI9</accession>
<reference evidence="1" key="2">
    <citation type="journal article" date="2015" name="Fish Shellfish Immunol.">
        <title>Early steps in the European eel (Anguilla anguilla)-Vibrio vulnificus interaction in the gills: Role of the RtxA13 toxin.</title>
        <authorList>
            <person name="Callol A."/>
            <person name="Pajuelo D."/>
            <person name="Ebbesson L."/>
            <person name="Teles M."/>
            <person name="MacKenzie S."/>
            <person name="Amaro C."/>
        </authorList>
    </citation>
    <scope>NUCLEOTIDE SEQUENCE</scope>
</reference>
<proteinExistence type="predicted"/>
<dbReference type="EMBL" id="GBXM01003919">
    <property type="protein sequence ID" value="JAI04659.1"/>
    <property type="molecule type" value="Transcribed_RNA"/>
</dbReference>
<name>A0A0E9XSI9_ANGAN</name>